<dbReference type="InterPro" id="IPR015883">
    <property type="entry name" value="Glyco_hydro_20_cat"/>
</dbReference>
<dbReference type="EMBL" id="BAABJQ010000027">
    <property type="protein sequence ID" value="GAA5196715.1"/>
    <property type="molecule type" value="Genomic_DNA"/>
</dbReference>
<evidence type="ECO:0000259" key="7">
    <source>
        <dbReference type="Pfam" id="PF02838"/>
    </source>
</evidence>
<dbReference type="CDD" id="cd06563">
    <property type="entry name" value="GH20_chitobiase-like"/>
    <property type="match status" value="1"/>
</dbReference>
<dbReference type="PANTHER" id="PTHR22600:SF57">
    <property type="entry name" value="BETA-N-ACETYLHEXOSAMINIDASE"/>
    <property type="match status" value="1"/>
</dbReference>
<accession>A0ABP9SKN5</accession>
<dbReference type="Gene3D" id="3.30.379.10">
    <property type="entry name" value="Chitobiase/beta-hexosaminidase domain 2-like"/>
    <property type="match status" value="1"/>
</dbReference>
<dbReference type="Pfam" id="PF02838">
    <property type="entry name" value="Glyco_hydro_20b"/>
    <property type="match status" value="1"/>
</dbReference>
<evidence type="ECO:0000313" key="8">
    <source>
        <dbReference type="EMBL" id="GAA5196715.1"/>
    </source>
</evidence>
<dbReference type="Gene3D" id="3.20.20.80">
    <property type="entry name" value="Glycosidases"/>
    <property type="match status" value="1"/>
</dbReference>
<evidence type="ECO:0000259" key="6">
    <source>
        <dbReference type="Pfam" id="PF00728"/>
    </source>
</evidence>
<dbReference type="InterPro" id="IPR015882">
    <property type="entry name" value="HEX_bac_N"/>
</dbReference>
<evidence type="ECO:0000256" key="3">
    <source>
        <dbReference type="ARBA" id="ARBA00012663"/>
    </source>
</evidence>
<protein>
    <recommendedName>
        <fullName evidence="3">beta-N-acetylhexosaminidase</fullName>
        <ecNumber evidence="3">3.2.1.52</ecNumber>
    </recommendedName>
</protein>
<keyword evidence="9" id="KW-1185">Reference proteome</keyword>
<dbReference type="PRINTS" id="PR00738">
    <property type="entry name" value="GLHYDRLASE20"/>
</dbReference>
<dbReference type="RefSeq" id="WP_345636366.1">
    <property type="nucleotide sequence ID" value="NZ_BAABJQ010000027.1"/>
</dbReference>
<evidence type="ECO:0000256" key="1">
    <source>
        <dbReference type="ARBA" id="ARBA00001231"/>
    </source>
</evidence>
<reference evidence="9" key="1">
    <citation type="journal article" date="2019" name="Int. J. Syst. Evol. Microbiol.">
        <title>The Global Catalogue of Microorganisms (GCM) 10K type strain sequencing project: providing services to taxonomists for standard genome sequencing and annotation.</title>
        <authorList>
            <consortium name="The Broad Institute Genomics Platform"/>
            <consortium name="The Broad Institute Genome Sequencing Center for Infectious Disease"/>
            <person name="Wu L."/>
            <person name="Ma J."/>
        </authorList>
    </citation>
    <scope>NUCLEOTIDE SEQUENCE [LARGE SCALE GENOMIC DNA]</scope>
    <source>
        <strain evidence="9">JCM 18304</strain>
    </source>
</reference>
<keyword evidence="5" id="KW-0326">Glycosidase</keyword>
<dbReference type="InterPro" id="IPR029018">
    <property type="entry name" value="Hex-like_dom2"/>
</dbReference>
<evidence type="ECO:0000256" key="4">
    <source>
        <dbReference type="ARBA" id="ARBA00022801"/>
    </source>
</evidence>
<comment type="caution">
    <text evidence="8">The sequence shown here is derived from an EMBL/GenBank/DDBJ whole genome shotgun (WGS) entry which is preliminary data.</text>
</comment>
<dbReference type="EC" id="3.2.1.52" evidence="3"/>
<proteinExistence type="inferred from homology"/>
<feature type="domain" description="Beta-hexosaminidase bacterial type N-terminal" evidence="7">
    <location>
        <begin position="5"/>
        <end position="125"/>
    </location>
</feature>
<evidence type="ECO:0000256" key="2">
    <source>
        <dbReference type="ARBA" id="ARBA00006285"/>
    </source>
</evidence>
<evidence type="ECO:0000256" key="5">
    <source>
        <dbReference type="ARBA" id="ARBA00023295"/>
    </source>
</evidence>
<dbReference type="Proteomes" id="UP001501570">
    <property type="component" value="Unassembled WGS sequence"/>
</dbReference>
<evidence type="ECO:0000313" key="9">
    <source>
        <dbReference type="Proteomes" id="UP001501570"/>
    </source>
</evidence>
<feature type="domain" description="Glycoside hydrolase family 20 catalytic" evidence="6">
    <location>
        <begin position="129"/>
        <end position="463"/>
    </location>
</feature>
<dbReference type="SUPFAM" id="SSF55545">
    <property type="entry name" value="beta-N-acetylhexosaminidase-like domain"/>
    <property type="match status" value="1"/>
</dbReference>
<dbReference type="Pfam" id="PF00728">
    <property type="entry name" value="Glyco_hydro_20"/>
    <property type="match status" value="1"/>
</dbReference>
<dbReference type="InterPro" id="IPR017853">
    <property type="entry name" value="GH"/>
</dbReference>
<dbReference type="SUPFAM" id="SSF51445">
    <property type="entry name" value="(Trans)glycosidases"/>
    <property type="match status" value="1"/>
</dbReference>
<comment type="similarity">
    <text evidence="2">Belongs to the glycosyl hydrolase 20 family.</text>
</comment>
<dbReference type="PANTHER" id="PTHR22600">
    <property type="entry name" value="BETA-HEXOSAMINIDASE"/>
    <property type="match status" value="1"/>
</dbReference>
<name>A0ABP9SKN5_9ACTN</name>
<organism evidence="8 9">
    <name type="scientific">Rugosimonospora acidiphila</name>
    <dbReference type="NCBI Taxonomy" id="556531"/>
    <lineage>
        <taxon>Bacteria</taxon>
        <taxon>Bacillati</taxon>
        <taxon>Actinomycetota</taxon>
        <taxon>Actinomycetes</taxon>
        <taxon>Micromonosporales</taxon>
        <taxon>Micromonosporaceae</taxon>
        <taxon>Rugosimonospora</taxon>
    </lineage>
</organism>
<comment type="catalytic activity">
    <reaction evidence="1">
        <text>Hydrolysis of terminal non-reducing N-acetyl-D-hexosamine residues in N-acetyl-beta-D-hexosaminides.</text>
        <dbReference type="EC" id="3.2.1.52"/>
    </reaction>
</comment>
<sequence>MYARPIVPKPITLSARDGVFTLDDSTPLLAPEPLADLVRELIGPATGLRFAPGSGGIELEVVDDGALGAEGYRLAVSPDGIRAAGTEAGLRWAVQTLRQLLPVEVYADKLVPGMRWEVSCVEIVDVPRYEWRGGLLDVARWCHPLKFLYRYVDLLAMHKLNRMHLHLTDDQGWRFEVRKYPKLTEVGGWRRESAAGHAREGRFDGTPHGGWYSQQELRDLVGYAARRGVSIMPEIDVPGHMEAAISAYPWLGNYPSRQLEVRTSWGISQHILNVDDATVRFVTDVLDEVVDVFPFEYIHLGGDEVPPDEWLASESARRRAEAAGLSRVDGLVGWWAGRLAEHLAGHGRRIAVWDELLDRNPPPGSLVFAWQDASRVAAAQEAGFRVVAVPQEYAYLDWAESNSPDEPLAIRGTLPLSTMYGYRPGDVLGVQGQVWSEYLPTPDLVEYRAFPRLAAFAEIGWAAPEPRDLAEFTGRLSGHLSRLDVLGVRYRRLDPAGQSQSPAGAS</sequence>
<keyword evidence="4" id="KW-0378">Hydrolase</keyword>
<dbReference type="InterPro" id="IPR025705">
    <property type="entry name" value="Beta_hexosaminidase_sua/sub"/>
</dbReference>
<gene>
    <name evidence="8" type="ORF">GCM10023322_66330</name>
</gene>